<keyword evidence="1" id="KW-1133">Transmembrane helix</keyword>
<feature type="transmembrane region" description="Helical" evidence="1">
    <location>
        <begin position="46"/>
        <end position="72"/>
    </location>
</feature>
<dbReference type="EMBL" id="JACOQK010000001">
    <property type="protein sequence ID" value="MBC5787615.1"/>
    <property type="molecule type" value="Genomic_DNA"/>
</dbReference>
<keyword evidence="3" id="KW-1185">Reference proteome</keyword>
<keyword evidence="1" id="KW-0812">Transmembrane</keyword>
<dbReference type="Proteomes" id="UP000649151">
    <property type="component" value="Unassembled WGS sequence"/>
</dbReference>
<evidence type="ECO:0008006" key="4">
    <source>
        <dbReference type="Google" id="ProtNLM"/>
    </source>
</evidence>
<evidence type="ECO:0000313" key="2">
    <source>
        <dbReference type="EMBL" id="MBC5787615.1"/>
    </source>
</evidence>
<sequence length="182" mass="20832">MVPINIGIILFIIFLPVCLPLAFLSTHKSENKPGKAISDDNFTVSIPSTVIIIGILCNITSCAVLLGFTFFSKELPHFIFYYIFGLFFWLGIYLILKTLAWKVVIKGEKITVFSFFKKPYSFTFSEISSVVRQVKQNQVNSERIVIKTITGKKLIVENMEISYNRFAKKIQMQVKKEKLIGF</sequence>
<keyword evidence="1" id="KW-0472">Membrane</keyword>
<feature type="transmembrane region" description="Helical" evidence="1">
    <location>
        <begin position="6"/>
        <end position="25"/>
    </location>
</feature>
<accession>A0ABR7IR35</accession>
<evidence type="ECO:0000256" key="1">
    <source>
        <dbReference type="SAM" id="Phobius"/>
    </source>
</evidence>
<name>A0ABR7IR35_9CLOT</name>
<evidence type="ECO:0000313" key="3">
    <source>
        <dbReference type="Proteomes" id="UP000649151"/>
    </source>
</evidence>
<reference evidence="2 3" key="1">
    <citation type="submission" date="2020-08" db="EMBL/GenBank/DDBJ databases">
        <title>Genome public.</title>
        <authorList>
            <person name="Liu C."/>
            <person name="Sun Q."/>
        </authorList>
    </citation>
    <scope>NUCLEOTIDE SEQUENCE [LARGE SCALE GENOMIC DNA]</scope>
    <source>
        <strain evidence="2 3">NSJ-27</strain>
    </source>
</reference>
<proteinExistence type="predicted"/>
<organism evidence="2 3">
    <name type="scientific">Clostridium facile</name>
    <dbReference type="NCBI Taxonomy" id="2763035"/>
    <lineage>
        <taxon>Bacteria</taxon>
        <taxon>Bacillati</taxon>
        <taxon>Bacillota</taxon>
        <taxon>Clostridia</taxon>
        <taxon>Eubacteriales</taxon>
        <taxon>Clostridiaceae</taxon>
        <taxon>Clostridium</taxon>
    </lineage>
</organism>
<comment type="caution">
    <text evidence="2">The sequence shown here is derived from an EMBL/GenBank/DDBJ whole genome shotgun (WGS) entry which is preliminary data.</text>
</comment>
<dbReference type="RefSeq" id="WP_186996503.1">
    <property type="nucleotide sequence ID" value="NZ_JACOQK010000001.1"/>
</dbReference>
<protein>
    <recommendedName>
        <fullName evidence="4">DUF5673 domain-containing protein</fullName>
    </recommendedName>
</protein>
<feature type="transmembrane region" description="Helical" evidence="1">
    <location>
        <begin position="78"/>
        <end position="96"/>
    </location>
</feature>
<gene>
    <name evidence="2" type="ORF">H8Z77_06205</name>
</gene>